<evidence type="ECO:0000313" key="5">
    <source>
        <dbReference type="EMBL" id="PWN90837.1"/>
    </source>
</evidence>
<reference evidence="5" key="1">
    <citation type="journal article" date="2018" name="Mol. Biol. Evol.">
        <title>Broad Genomic Sampling Reveals a Smut Pathogenic Ancestry of the Fungal Clade Ustilaginomycotina.</title>
        <authorList>
            <person name="Kijpornyongpan T."/>
            <person name="Mondo S.J."/>
            <person name="Barry K."/>
            <person name="Sandor L."/>
            <person name="Lee J."/>
            <person name="Lipzen A."/>
            <person name="Pangilinan J."/>
            <person name="LaButti K."/>
            <person name="Hainaut M."/>
            <person name="Henrissat B."/>
            <person name="Grigoriev I.V."/>
            <person name="Spatafora J.W."/>
            <person name="Aime M.C."/>
        </authorList>
    </citation>
    <scope>NUCLEOTIDE SEQUENCE [LARGE SCALE GENOMIC DNA]</scope>
    <source>
        <strain evidence="5">MCA 4198</strain>
    </source>
</reference>
<dbReference type="GO" id="GO:0008081">
    <property type="term" value="F:phosphoric diester hydrolase activity"/>
    <property type="evidence" value="ECO:0007669"/>
    <property type="project" value="TreeGrafter"/>
</dbReference>
<dbReference type="InterPro" id="IPR041805">
    <property type="entry name" value="ASMase/PPN1_MPP"/>
</dbReference>
<dbReference type="InParanoid" id="A0A316YN89"/>
<dbReference type="InterPro" id="IPR004843">
    <property type="entry name" value="Calcineurin-like_PHP"/>
</dbReference>
<proteinExistence type="predicted"/>
<dbReference type="AlphaFoldDB" id="A0A316YN89"/>
<sequence length="766" mass="84271">MRTSASLLVGSLAAALLLFVVGGSASPFYPPHHHLDPRTPTSRAIHPVDNFTAPARFPKDAFEGFYSYPKAFETEPRPKVIDAKTGKPFPDLLAGPILPNLPPASDAVFPKPGPGSKNAPEDLAAQIQKNITAIIADASLSNCSKCINSLKLGQQLAALKPRDVPGVLQNLCKQFKYSPATTAVNATENCNRVYAPQTLGAMYAQVLRYADLEGDMPSDGQYICSYVYKNKACPTPAPLTLDQNFLNGWFGSKSKRDEIVKREALVHEDEAHKRTGEAWLDKRGNKKMFRVAHLSDIHVDPRFLVGAEAGCTTGQCCRADSFNSTLASGPPMPQGTLPNPANRSQEAYYWGNYKCDAPWSLAMSALQSVTPLNGEREVDMSLYTGDMVVHDAPFHISDDLVRYTQQSIFDSMKRYFGKGPVFSAIGNHDTAPSDSSAPRDLPPEAVNAFSYDWENLQRLFVAEGWFTHKEAKQVATHYGGYSVSPRKGLRIITVNSDFWYKSNVYNFINTTNPDASGMLRWLTDELIQSEARGERVWIVGHVLTGWDGTNPLANPTNLFYQIVDHFSPKTIAHIFLGHTHEDQFNVFYANNASSKATVNAKAVSFIGPSVTPLTNVNPSIRYYTVDPETYSVMDIDQYYAQAQGFPELPKAQQGLTWQHLYSARSTYGNFSASAADANGFAGPVKLDAGGMWPAAAPLNATFWSQLTYEMEKRPELMKTFTTYQGRNSPKTKPCNDECTTAKICYMRSGSAPIGLQCPQGFGSVQS</sequence>
<evidence type="ECO:0000256" key="3">
    <source>
        <dbReference type="SAM" id="SignalP"/>
    </source>
</evidence>
<dbReference type="STRING" id="215250.A0A316YN89"/>
<keyword evidence="6" id="KW-1185">Reference proteome</keyword>
<evidence type="ECO:0000256" key="1">
    <source>
        <dbReference type="ARBA" id="ARBA00022801"/>
    </source>
</evidence>
<dbReference type="Gene3D" id="3.60.21.10">
    <property type="match status" value="1"/>
</dbReference>
<name>A0A316YN89_9BASI</name>
<keyword evidence="1" id="KW-0378">Hydrolase</keyword>
<dbReference type="PANTHER" id="PTHR10340:SF27">
    <property type="entry name" value="ACL091CP"/>
    <property type="match status" value="1"/>
</dbReference>
<dbReference type="CDD" id="cd00842">
    <property type="entry name" value="MPP_ASMase"/>
    <property type="match status" value="1"/>
</dbReference>
<evidence type="ECO:0000313" key="6">
    <source>
        <dbReference type="Proteomes" id="UP000245768"/>
    </source>
</evidence>
<dbReference type="RefSeq" id="XP_025378035.1">
    <property type="nucleotide sequence ID" value="XM_025521841.1"/>
</dbReference>
<evidence type="ECO:0000256" key="2">
    <source>
        <dbReference type="ARBA" id="ARBA00023180"/>
    </source>
</evidence>
<dbReference type="Proteomes" id="UP000245768">
    <property type="component" value="Unassembled WGS sequence"/>
</dbReference>
<dbReference type="InterPro" id="IPR029052">
    <property type="entry name" value="Metallo-depent_PP-like"/>
</dbReference>
<evidence type="ECO:0000259" key="4">
    <source>
        <dbReference type="Pfam" id="PF00149"/>
    </source>
</evidence>
<dbReference type="GO" id="GO:0005615">
    <property type="term" value="C:extracellular space"/>
    <property type="evidence" value="ECO:0007669"/>
    <property type="project" value="TreeGrafter"/>
</dbReference>
<feature type="signal peptide" evidence="3">
    <location>
        <begin position="1"/>
        <end position="25"/>
    </location>
</feature>
<gene>
    <name evidence="5" type="ORF">FA10DRAFT_267267</name>
</gene>
<keyword evidence="2" id="KW-0325">Glycoprotein</keyword>
<dbReference type="EMBL" id="KZ819636">
    <property type="protein sequence ID" value="PWN90837.1"/>
    <property type="molecule type" value="Genomic_DNA"/>
</dbReference>
<dbReference type="PANTHER" id="PTHR10340">
    <property type="entry name" value="SPHINGOMYELIN PHOSPHODIESTERASE"/>
    <property type="match status" value="1"/>
</dbReference>
<dbReference type="SUPFAM" id="SSF56300">
    <property type="entry name" value="Metallo-dependent phosphatases"/>
    <property type="match status" value="1"/>
</dbReference>
<feature type="chain" id="PRO_5016233608" evidence="3">
    <location>
        <begin position="26"/>
        <end position="766"/>
    </location>
</feature>
<dbReference type="GeneID" id="37043757"/>
<dbReference type="Pfam" id="PF00149">
    <property type="entry name" value="Metallophos"/>
    <property type="match status" value="1"/>
</dbReference>
<keyword evidence="3" id="KW-0732">Signal</keyword>
<dbReference type="OrthoDB" id="282973at2759"/>
<feature type="domain" description="Calcineurin-like phosphoesterase" evidence="4">
    <location>
        <begin position="289"/>
        <end position="581"/>
    </location>
</feature>
<organism evidence="5 6">
    <name type="scientific">Acaromyces ingoldii</name>
    <dbReference type="NCBI Taxonomy" id="215250"/>
    <lineage>
        <taxon>Eukaryota</taxon>
        <taxon>Fungi</taxon>
        <taxon>Dikarya</taxon>
        <taxon>Basidiomycota</taxon>
        <taxon>Ustilaginomycotina</taxon>
        <taxon>Exobasidiomycetes</taxon>
        <taxon>Exobasidiales</taxon>
        <taxon>Cryptobasidiaceae</taxon>
        <taxon>Acaromyces</taxon>
    </lineage>
</organism>
<protein>
    <submittedName>
        <fullName evidence="5">Metallo-dependent phosphatase</fullName>
    </submittedName>
</protein>
<accession>A0A316YN89</accession>